<evidence type="ECO:0000313" key="4">
    <source>
        <dbReference type="EMBL" id="OEL37745.1"/>
    </source>
</evidence>
<gene>
    <name evidence="4" type="ORF">BAE44_0001235</name>
</gene>
<evidence type="ECO:0000259" key="3">
    <source>
        <dbReference type="Pfam" id="PF23598"/>
    </source>
</evidence>
<keyword evidence="1" id="KW-0677">Repeat</keyword>
<evidence type="ECO:0000313" key="5">
    <source>
        <dbReference type="Proteomes" id="UP000095767"/>
    </source>
</evidence>
<feature type="region of interest" description="Disordered" evidence="2">
    <location>
        <begin position="347"/>
        <end position="371"/>
    </location>
</feature>
<sequence>LDLEECTDLMEDSINGIHKLWHLKYLSLGATIGNLPRKIEKLHCLETLDMRKAKIDTLPLEVVKLPHLAHLLGKFKLGIGRNDLKMSELYKFLPKESNLQTLAGFVADGSPGFPMLMVHMRKLKKVKIWYNATGEDIKSLADLSTAINKFVQDEIDTSVGVRSLSLDLGNSSGNILRSLENLYGYLSSLKLHGALSGLTQFATSLCGLTELCLSSTNNLMSTELTNLHKLIHLEHLKLVKVSLESFIIRRKDFPRLLSLCLVQSPTLPTIEGGALPKLVSLQLLCEDLIGLSGIEIEWHKHLQEVALDSMVNMETITIWENAAKRHPKRPRVLFLRRRGADMLKYVATERPSAAETGSSTERRKRERHEVQSSLVIDLDSHLKRLKFSDPPLASTELPNARNEAMPSSSRAVS</sequence>
<dbReference type="PANTHER" id="PTHR47186">
    <property type="entry name" value="LEUCINE-RICH REPEAT-CONTAINING PROTEIN 57"/>
    <property type="match status" value="1"/>
</dbReference>
<feature type="non-terminal residue" evidence="4">
    <location>
        <position position="1"/>
    </location>
</feature>
<dbReference type="PANTHER" id="PTHR47186:SF3">
    <property type="entry name" value="OS09G0267800 PROTEIN"/>
    <property type="match status" value="1"/>
</dbReference>
<reference evidence="4 5" key="1">
    <citation type="submission" date="2016-09" db="EMBL/GenBank/DDBJ databases">
        <title>The draft genome of Dichanthelium oligosanthes: A C3 panicoid grass species.</title>
        <authorList>
            <person name="Studer A.J."/>
            <person name="Schnable J.C."/>
            <person name="Brutnell T.P."/>
        </authorList>
    </citation>
    <scope>NUCLEOTIDE SEQUENCE [LARGE SCALE GENOMIC DNA]</scope>
    <source>
        <strain evidence="5">cv. Kellogg 1175</strain>
        <tissue evidence="4">Leaf</tissue>
    </source>
</reference>
<feature type="region of interest" description="Disordered" evidence="2">
    <location>
        <begin position="389"/>
        <end position="413"/>
    </location>
</feature>
<dbReference type="OrthoDB" id="669335at2759"/>
<dbReference type="Gene3D" id="3.80.10.10">
    <property type="entry name" value="Ribonuclease Inhibitor"/>
    <property type="match status" value="1"/>
</dbReference>
<dbReference type="Pfam" id="PF23598">
    <property type="entry name" value="LRR_14"/>
    <property type="match status" value="1"/>
</dbReference>
<accession>A0A1E5WJY7</accession>
<protein>
    <recommendedName>
        <fullName evidence="3">Disease resistance R13L4/SHOC-2-like LRR domain-containing protein</fullName>
    </recommendedName>
</protein>
<proteinExistence type="predicted"/>
<feature type="compositionally biased region" description="Basic and acidic residues" evidence="2">
    <location>
        <begin position="360"/>
        <end position="370"/>
    </location>
</feature>
<keyword evidence="5" id="KW-1185">Reference proteome</keyword>
<dbReference type="InterPro" id="IPR055414">
    <property type="entry name" value="LRR_R13L4/SHOC2-like"/>
</dbReference>
<dbReference type="SUPFAM" id="SSF52058">
    <property type="entry name" value="L domain-like"/>
    <property type="match status" value="1"/>
</dbReference>
<feature type="domain" description="Disease resistance R13L4/SHOC-2-like LRR" evidence="3">
    <location>
        <begin position="1"/>
        <end position="320"/>
    </location>
</feature>
<evidence type="ECO:0000256" key="2">
    <source>
        <dbReference type="SAM" id="MobiDB-lite"/>
    </source>
</evidence>
<dbReference type="AlphaFoldDB" id="A0A1E5WJY7"/>
<evidence type="ECO:0000256" key="1">
    <source>
        <dbReference type="ARBA" id="ARBA00022737"/>
    </source>
</evidence>
<name>A0A1E5WJY7_9POAL</name>
<organism evidence="4 5">
    <name type="scientific">Dichanthelium oligosanthes</name>
    <dbReference type="NCBI Taxonomy" id="888268"/>
    <lineage>
        <taxon>Eukaryota</taxon>
        <taxon>Viridiplantae</taxon>
        <taxon>Streptophyta</taxon>
        <taxon>Embryophyta</taxon>
        <taxon>Tracheophyta</taxon>
        <taxon>Spermatophyta</taxon>
        <taxon>Magnoliopsida</taxon>
        <taxon>Liliopsida</taxon>
        <taxon>Poales</taxon>
        <taxon>Poaceae</taxon>
        <taxon>PACMAD clade</taxon>
        <taxon>Panicoideae</taxon>
        <taxon>Panicodae</taxon>
        <taxon>Paniceae</taxon>
        <taxon>Dichantheliinae</taxon>
        <taxon>Dichanthelium</taxon>
    </lineage>
</organism>
<dbReference type="EMBL" id="LWDX02004368">
    <property type="protein sequence ID" value="OEL37745.1"/>
    <property type="molecule type" value="Genomic_DNA"/>
</dbReference>
<comment type="caution">
    <text evidence="4">The sequence shown here is derived from an EMBL/GenBank/DDBJ whole genome shotgun (WGS) entry which is preliminary data.</text>
</comment>
<dbReference type="InterPro" id="IPR032675">
    <property type="entry name" value="LRR_dom_sf"/>
</dbReference>
<dbReference type="Proteomes" id="UP000095767">
    <property type="component" value="Unassembled WGS sequence"/>
</dbReference>